<dbReference type="InterPro" id="IPR045851">
    <property type="entry name" value="AMP-bd_C_sf"/>
</dbReference>
<keyword evidence="4" id="KW-1185">Reference proteome</keyword>
<dbReference type="CDD" id="cd07989">
    <property type="entry name" value="LPLAT_AGPAT-like"/>
    <property type="match status" value="1"/>
</dbReference>
<dbReference type="Pfam" id="PF01553">
    <property type="entry name" value="Acyltransferase"/>
    <property type="match status" value="1"/>
</dbReference>
<dbReference type="GO" id="GO:0031956">
    <property type="term" value="F:medium-chain fatty acid-CoA ligase activity"/>
    <property type="evidence" value="ECO:0007669"/>
    <property type="project" value="TreeGrafter"/>
</dbReference>
<organism evidence="3 4">
    <name type="scientific">Acetonema longum DSM 6540</name>
    <dbReference type="NCBI Taxonomy" id="1009370"/>
    <lineage>
        <taxon>Bacteria</taxon>
        <taxon>Bacillati</taxon>
        <taxon>Bacillota</taxon>
        <taxon>Negativicutes</taxon>
        <taxon>Acetonemataceae</taxon>
        <taxon>Acetonema</taxon>
    </lineage>
</organism>
<dbReference type="InterPro" id="IPR020845">
    <property type="entry name" value="AMP-binding_CS"/>
</dbReference>
<dbReference type="Pfam" id="PF00501">
    <property type="entry name" value="AMP-binding"/>
    <property type="match status" value="1"/>
</dbReference>
<dbReference type="InterPro" id="IPR000873">
    <property type="entry name" value="AMP-dep_synth/lig_dom"/>
</dbReference>
<accession>F7NFI3</accession>
<sequence>MKSLLRWIFSYLFRVRLVGFQPAFPPGPVIILPNHVSFLDAIFLYLYLPGRVRFVVNTQIAARLSWALRFFPCITVDPLNPYSLKTIVQAVKQGVPLVLFPEGRITRTGNLMKVYSGIGFIALKTQARLYPVIFTGPERSKLSRVRDKIPSRLFPAVQILLGQPQRLTVDPNKRFKEQKREMADQVLAMLQQTAFQARYRPGRDLFDLLWEAADKQGIESPAVGDITGAASYKKLLAGIYVLAEKLGPMLRPERNVGLLMPNSIGHVTALFSLFYLSRTPAILNFSSGLATLQDCAAVAGLRQIITSRQFAAKAGLEQTVQALQETGCHIIYLEDVRAAITWADKLRGLGCFFRRRKAASGSRNLILFTSGSESKPKGVVLTHDSIAANLAQIASVIDYTPRDRMLNALPMFHSFGLTAGTLLPLFSGMEVYLYPSPLHYKMVPELAYDKNVTILLGTPTFLAGYGKYAHPYDFYSLRYVIAGGEKLKDEIRTSWLEKFGLRIYEGYGTTEASPVLAINTPLFYRQGSVGRFLPGIEWQVEAVEGIESGGKLLVSGPNLMAGYLLSEKGFIPQQGWYDVGDVVTVDGAGYVTIQSRLKRFAKISGEMVSLNRVEEFAEACLPQGRHAVISLPDGKKGERMILYTTAREAQRSAIRAFLQQSGESTLYLPAEVKVVNSLPLLGSGKIDYVALRDKAVKEVSVHAH</sequence>
<dbReference type="GO" id="GO:0006631">
    <property type="term" value="P:fatty acid metabolic process"/>
    <property type="evidence" value="ECO:0007669"/>
    <property type="project" value="TreeGrafter"/>
</dbReference>
<proteinExistence type="inferred from homology"/>
<dbReference type="eggNOG" id="COG0318">
    <property type="taxonomic scope" value="Bacteria"/>
</dbReference>
<reference evidence="3 4" key="1">
    <citation type="journal article" date="2011" name="EMBO J.">
        <title>Structural diversity of bacterial flagellar motors.</title>
        <authorList>
            <person name="Chen S."/>
            <person name="Beeby M."/>
            <person name="Murphy G.E."/>
            <person name="Leadbetter J.R."/>
            <person name="Hendrixson D.R."/>
            <person name="Briegel A."/>
            <person name="Li Z."/>
            <person name="Shi J."/>
            <person name="Tocheva E.I."/>
            <person name="Muller A."/>
            <person name="Dobro M.J."/>
            <person name="Jensen G.J."/>
        </authorList>
    </citation>
    <scope>NUCLEOTIDE SEQUENCE [LARGE SCALE GENOMIC DNA]</scope>
    <source>
        <strain evidence="3 4">DSM 6540</strain>
    </source>
</reference>
<dbReference type="Proteomes" id="UP000003240">
    <property type="component" value="Unassembled WGS sequence"/>
</dbReference>
<evidence type="ECO:0000313" key="4">
    <source>
        <dbReference type="Proteomes" id="UP000003240"/>
    </source>
</evidence>
<dbReference type="InterPro" id="IPR042099">
    <property type="entry name" value="ANL_N_sf"/>
</dbReference>
<dbReference type="eggNOG" id="COG0204">
    <property type="taxonomic scope" value="Bacteria"/>
</dbReference>
<dbReference type="Gene3D" id="3.40.50.12780">
    <property type="entry name" value="N-terminal domain of ligase-like"/>
    <property type="match status" value="1"/>
</dbReference>
<name>F7NFI3_9FIRM</name>
<dbReference type="Gene3D" id="3.30.300.30">
    <property type="match status" value="1"/>
</dbReference>
<dbReference type="EMBL" id="AFGF01000026">
    <property type="protein sequence ID" value="EGO65182.1"/>
    <property type="molecule type" value="Genomic_DNA"/>
</dbReference>
<feature type="domain" description="Phospholipid/glycerol acyltransferase" evidence="2">
    <location>
        <begin position="29"/>
        <end position="137"/>
    </location>
</feature>
<comment type="caution">
    <text evidence="3">The sequence shown here is derived from an EMBL/GenBank/DDBJ whole genome shotgun (WGS) entry which is preliminary data.</text>
</comment>
<evidence type="ECO:0000259" key="2">
    <source>
        <dbReference type="SMART" id="SM00563"/>
    </source>
</evidence>
<dbReference type="SMART" id="SM00563">
    <property type="entry name" value="PlsC"/>
    <property type="match status" value="1"/>
</dbReference>
<gene>
    <name evidence="3" type="ORF">ALO_04051</name>
</gene>
<dbReference type="PANTHER" id="PTHR43201">
    <property type="entry name" value="ACYL-COA SYNTHETASE"/>
    <property type="match status" value="1"/>
</dbReference>
<protein>
    <submittedName>
        <fullName evidence="3">AMP-dependent synthetase and ligase</fullName>
    </submittedName>
</protein>
<dbReference type="PROSITE" id="PS00455">
    <property type="entry name" value="AMP_BINDING"/>
    <property type="match status" value="1"/>
</dbReference>
<dbReference type="AlphaFoldDB" id="F7NFI3"/>
<comment type="similarity">
    <text evidence="1">Belongs to the ATP-dependent AMP-binding enzyme family.</text>
</comment>
<dbReference type="SUPFAM" id="SSF56801">
    <property type="entry name" value="Acetyl-CoA synthetase-like"/>
    <property type="match status" value="1"/>
</dbReference>
<dbReference type="InterPro" id="IPR002123">
    <property type="entry name" value="Plipid/glycerol_acylTrfase"/>
</dbReference>
<keyword evidence="3" id="KW-0436">Ligase</keyword>
<dbReference type="PANTHER" id="PTHR43201:SF8">
    <property type="entry name" value="ACYL-COA SYNTHETASE FAMILY MEMBER 3"/>
    <property type="match status" value="1"/>
</dbReference>
<evidence type="ECO:0000313" key="3">
    <source>
        <dbReference type="EMBL" id="EGO65182.1"/>
    </source>
</evidence>
<dbReference type="OrthoDB" id="9778383at2"/>
<dbReference type="GO" id="GO:0016746">
    <property type="term" value="F:acyltransferase activity"/>
    <property type="evidence" value="ECO:0007669"/>
    <property type="project" value="InterPro"/>
</dbReference>
<evidence type="ECO:0000256" key="1">
    <source>
        <dbReference type="ARBA" id="ARBA00006432"/>
    </source>
</evidence>
<dbReference type="RefSeq" id="WP_004093136.1">
    <property type="nucleotide sequence ID" value="NZ_AFGF01000026.1"/>
</dbReference>
<dbReference type="STRING" id="1009370.ALO_04051"/>
<dbReference type="SUPFAM" id="SSF69593">
    <property type="entry name" value="Glycerol-3-phosphate (1)-acyltransferase"/>
    <property type="match status" value="1"/>
</dbReference>